<organism evidence="2">
    <name type="scientific">Lotharella oceanica</name>
    <dbReference type="NCBI Taxonomy" id="641309"/>
    <lineage>
        <taxon>Eukaryota</taxon>
        <taxon>Sar</taxon>
        <taxon>Rhizaria</taxon>
        <taxon>Cercozoa</taxon>
        <taxon>Chlorarachniophyceae</taxon>
        <taxon>Lotharella</taxon>
    </lineage>
</organism>
<gene>
    <name evidence="2" type="ORF">LSP00402_LOCUS5946</name>
</gene>
<reference evidence="2" key="1">
    <citation type="submission" date="2021-01" db="EMBL/GenBank/DDBJ databases">
        <authorList>
            <person name="Corre E."/>
            <person name="Pelletier E."/>
            <person name="Niang G."/>
            <person name="Scheremetjew M."/>
            <person name="Finn R."/>
            <person name="Kale V."/>
            <person name="Holt S."/>
            <person name="Cochrane G."/>
            <person name="Meng A."/>
            <person name="Brown T."/>
            <person name="Cohen L."/>
        </authorList>
    </citation>
    <scope>NUCLEOTIDE SEQUENCE</scope>
    <source>
        <strain evidence="2">CCMP622</strain>
    </source>
</reference>
<protein>
    <submittedName>
        <fullName evidence="2">Uncharacterized protein</fullName>
    </submittedName>
</protein>
<evidence type="ECO:0000313" key="2">
    <source>
        <dbReference type="EMBL" id="CAD9755921.1"/>
    </source>
</evidence>
<sequence length="220" mass="25271">MGTPVYQRLGKEGLWHVQDREEERYINHYQLEGTFYPKDVIESFSEFLETTGLRKILPGVDYFSGEIWVPCYILKHYQSLVISSDFSPPIIGRYRDYAIRDCCIIGTQNLYALVHGGEGDNATGYSWTGFESVFGIKFQRPHLEAETAVLYREMCANNSACKKKVPWREWVDVPQFQEGGCRRDSLLSPTAQLLQLSTEKRRAQKPQRKDNKNKAVGACS</sequence>
<proteinExistence type="predicted"/>
<dbReference type="AlphaFoldDB" id="A0A7S2TMH7"/>
<dbReference type="EMBL" id="HBHP01009631">
    <property type="protein sequence ID" value="CAD9755921.1"/>
    <property type="molecule type" value="Transcribed_RNA"/>
</dbReference>
<accession>A0A7S2TMH7</accession>
<feature type="region of interest" description="Disordered" evidence="1">
    <location>
        <begin position="197"/>
        <end position="220"/>
    </location>
</feature>
<name>A0A7S2TMH7_9EUKA</name>
<evidence type="ECO:0000256" key="1">
    <source>
        <dbReference type="SAM" id="MobiDB-lite"/>
    </source>
</evidence>